<feature type="transmembrane region" description="Helical" evidence="1">
    <location>
        <begin position="331"/>
        <end position="356"/>
    </location>
</feature>
<evidence type="ECO:0000256" key="1">
    <source>
        <dbReference type="SAM" id="Phobius"/>
    </source>
</evidence>
<evidence type="ECO:0000313" key="4">
    <source>
        <dbReference type="Proteomes" id="UP000528555"/>
    </source>
</evidence>
<keyword evidence="1" id="KW-0472">Membrane</keyword>
<feature type="transmembrane region" description="Helical" evidence="1">
    <location>
        <begin position="168"/>
        <end position="187"/>
    </location>
</feature>
<evidence type="ECO:0000313" key="5">
    <source>
        <dbReference type="Proteomes" id="UP000701680"/>
    </source>
</evidence>
<evidence type="ECO:0000313" key="2">
    <source>
        <dbReference type="EMBL" id="NSK14090.1"/>
    </source>
</evidence>
<dbReference type="PANTHER" id="PTHR41771">
    <property type="entry name" value="MEMBRANE PROTEIN-RELATED"/>
    <property type="match status" value="1"/>
</dbReference>
<dbReference type="Pfam" id="PF07907">
    <property type="entry name" value="YibE_F"/>
    <property type="match status" value="1"/>
</dbReference>
<feature type="transmembrane region" description="Helical" evidence="1">
    <location>
        <begin position="143"/>
        <end position="162"/>
    </location>
</feature>
<dbReference type="Proteomes" id="UP000528555">
    <property type="component" value="Unassembled WGS sequence"/>
</dbReference>
<feature type="transmembrane region" description="Helical" evidence="1">
    <location>
        <begin position="285"/>
        <end position="311"/>
    </location>
</feature>
<gene>
    <name evidence="3" type="ORF">G5A66_03960</name>
    <name evidence="2" type="ORF">G5A75_04240</name>
</gene>
<protein>
    <submittedName>
        <fullName evidence="3">YibE/F family protein</fullName>
    </submittedName>
</protein>
<name>A0A850HMB4_9FIRM</name>
<dbReference type="Proteomes" id="UP000701680">
    <property type="component" value="Unassembled WGS sequence"/>
</dbReference>
<keyword evidence="1" id="KW-1133">Transmembrane helix</keyword>
<dbReference type="EMBL" id="JAAITX010000002">
    <property type="protein sequence ID" value="NVH57823.1"/>
    <property type="molecule type" value="Genomic_DNA"/>
</dbReference>
<proteinExistence type="predicted"/>
<accession>A0A850HMB4</accession>
<sequence length="366" mass="41037">MRSFMFRKKYIFFLLFYLALILFVATDAWLYQIPVARIQKVRTEESGVKSGARGEKEQYYEQTMEAKLLNGDQKGDKILLKNEYSASQVINQKYHKWDQVLVSLNGEGKTATIKTLKRDVYLAALFGLMVILLLLITKKQGVLTIATLVVNLGIYGAGFTLYLQGKDILKICNLMAILFMVTTLLFLNGFSRKTFAAVLSSFCVLALIMAIFFAVMNRVAEPDYSAMEYLGTIENPEDIFAAEVMLAGLGAIMDVAVTISAALSELLEKKPDLTFRSLFRSGREIGYDIMGTMISVLLFTFGSSLIPSFLIRMNNEVSFLTMVRLHIPLEIVEFLIESIGIVAAIPISILISSCLLRRRGRRSEAI</sequence>
<dbReference type="EMBL" id="JAAIUO010000002">
    <property type="protein sequence ID" value="NSK14090.1"/>
    <property type="molecule type" value="Genomic_DNA"/>
</dbReference>
<reference evidence="4 5" key="1">
    <citation type="journal article" date="2020" name="Cell Host Microbe">
        <title>Functional and Genomic Variation between Human-Derived Isolates of Lachnospiraceae Reveals Inter- and Intra-Species Diversity.</title>
        <authorList>
            <person name="Sorbara M.T."/>
            <person name="Littmann E.R."/>
            <person name="Fontana E."/>
            <person name="Moody T.U."/>
            <person name="Kohout C.E."/>
            <person name="Gjonbalaj M."/>
            <person name="Eaton V."/>
            <person name="Seok R."/>
            <person name="Leiner I.M."/>
            <person name="Pamer E.G."/>
        </authorList>
    </citation>
    <scope>NUCLEOTIDE SEQUENCE [LARGE SCALE GENOMIC DNA]</scope>
    <source>
        <strain evidence="3 4">MSK.17.11</strain>
        <strain evidence="2 5">MSK.17.38</strain>
    </source>
</reference>
<comment type="caution">
    <text evidence="3">The sequence shown here is derived from an EMBL/GenBank/DDBJ whole genome shotgun (WGS) entry which is preliminary data.</text>
</comment>
<dbReference type="InterPro" id="IPR012507">
    <property type="entry name" value="YibE_F"/>
</dbReference>
<reference evidence="3" key="2">
    <citation type="submission" date="2020-02" db="EMBL/GenBank/DDBJ databases">
        <authorList>
            <person name="Littmann E."/>
            <person name="Sorbara M."/>
        </authorList>
    </citation>
    <scope>NUCLEOTIDE SEQUENCE</scope>
    <source>
        <strain evidence="3">MSK.17.11</strain>
        <strain evidence="2">MSK.17.38</strain>
    </source>
</reference>
<dbReference type="AlphaFoldDB" id="A0A850HMB4"/>
<organism evidence="3 4">
    <name type="scientific">Dorea phocaeensis</name>
    <dbReference type="NCBI Taxonomy" id="2040291"/>
    <lineage>
        <taxon>Bacteria</taxon>
        <taxon>Bacillati</taxon>
        <taxon>Bacillota</taxon>
        <taxon>Clostridia</taxon>
        <taxon>Lachnospirales</taxon>
        <taxon>Lachnospiraceae</taxon>
        <taxon>Dorea</taxon>
    </lineage>
</organism>
<dbReference type="OrthoDB" id="5753718at2"/>
<evidence type="ECO:0000313" key="3">
    <source>
        <dbReference type="EMBL" id="NVH57823.1"/>
    </source>
</evidence>
<keyword evidence="4" id="KW-1185">Reference proteome</keyword>
<feature type="transmembrane region" description="Helical" evidence="1">
    <location>
        <begin position="194"/>
        <end position="219"/>
    </location>
</feature>
<keyword evidence="1" id="KW-0812">Transmembrane</keyword>
<dbReference type="PANTHER" id="PTHR41771:SF1">
    <property type="entry name" value="MEMBRANE PROTEIN"/>
    <property type="match status" value="1"/>
</dbReference>
<feature type="transmembrane region" description="Helical" evidence="1">
    <location>
        <begin position="120"/>
        <end position="136"/>
    </location>
</feature>